<dbReference type="AlphaFoldDB" id="A0A410PV74"/>
<organism evidence="2 3">
    <name type="scientific">Aminipila luticellarii</name>
    <dbReference type="NCBI Taxonomy" id="2507160"/>
    <lineage>
        <taxon>Bacteria</taxon>
        <taxon>Bacillati</taxon>
        <taxon>Bacillota</taxon>
        <taxon>Clostridia</taxon>
        <taxon>Peptostreptococcales</taxon>
        <taxon>Anaerovoracaceae</taxon>
        <taxon>Aminipila</taxon>
    </lineage>
</organism>
<evidence type="ECO:0000313" key="3">
    <source>
        <dbReference type="Proteomes" id="UP000287601"/>
    </source>
</evidence>
<gene>
    <name evidence="2" type="ORF">EQM06_06025</name>
</gene>
<dbReference type="Gene3D" id="1.10.3210.10">
    <property type="entry name" value="Hypothetical protein af1432"/>
    <property type="match status" value="1"/>
</dbReference>
<dbReference type="SMART" id="SM00471">
    <property type="entry name" value="HDc"/>
    <property type="match status" value="1"/>
</dbReference>
<dbReference type="NCBIfam" id="TIGR00277">
    <property type="entry name" value="HDIG"/>
    <property type="match status" value="1"/>
</dbReference>
<dbReference type="KEGG" id="amij:EQM06_06025"/>
<dbReference type="RefSeq" id="WP_128745474.1">
    <property type="nucleotide sequence ID" value="NZ_CP035281.1"/>
</dbReference>
<reference evidence="2 3" key="1">
    <citation type="submission" date="2019-01" db="EMBL/GenBank/DDBJ databases">
        <title>Draft genomes of a novel of Aminipila strains.</title>
        <authorList>
            <person name="Ma S."/>
        </authorList>
    </citation>
    <scope>NUCLEOTIDE SEQUENCE [LARGE SCALE GENOMIC DNA]</scope>
    <source>
        <strain evidence="3">JN-39</strain>
    </source>
</reference>
<sequence length="177" mass="20389">MSHKHLTVEECFELLKKYNTPPHVIRHCQAVADTAVRLASALNEKGGHLDIELIRGAALIHDIARTQEHHEEKGAQIAQSLGYEDEAEIIHAHMTYELKKEVEELTEIDMVCLGDRMVKEDQYVGLSERMAYILDKVKDYPDAVERIKRKQVETEALLLKIESRLGRTMDELMDKER</sequence>
<proteinExistence type="predicted"/>
<name>A0A410PV74_9FIRM</name>
<dbReference type="Proteomes" id="UP000287601">
    <property type="component" value="Chromosome"/>
</dbReference>
<feature type="domain" description="HD" evidence="1">
    <location>
        <begin position="24"/>
        <end position="133"/>
    </location>
</feature>
<dbReference type="PROSITE" id="PS51831">
    <property type="entry name" value="HD"/>
    <property type="match status" value="1"/>
</dbReference>
<dbReference type="SUPFAM" id="SSF109604">
    <property type="entry name" value="HD-domain/PDEase-like"/>
    <property type="match status" value="1"/>
</dbReference>
<keyword evidence="3" id="KW-1185">Reference proteome</keyword>
<dbReference type="OrthoDB" id="285216at2"/>
<dbReference type="CDD" id="cd00077">
    <property type="entry name" value="HDc"/>
    <property type="match status" value="1"/>
</dbReference>
<evidence type="ECO:0000259" key="1">
    <source>
        <dbReference type="PROSITE" id="PS51831"/>
    </source>
</evidence>
<evidence type="ECO:0000313" key="2">
    <source>
        <dbReference type="EMBL" id="QAT42825.1"/>
    </source>
</evidence>
<dbReference type="Pfam" id="PF01966">
    <property type="entry name" value="HD"/>
    <property type="match status" value="1"/>
</dbReference>
<dbReference type="InterPro" id="IPR006674">
    <property type="entry name" value="HD_domain"/>
</dbReference>
<protein>
    <submittedName>
        <fullName evidence="2">HD domain-containing protein</fullName>
    </submittedName>
</protein>
<dbReference type="InterPro" id="IPR006675">
    <property type="entry name" value="HDIG_dom"/>
</dbReference>
<dbReference type="InterPro" id="IPR003607">
    <property type="entry name" value="HD/PDEase_dom"/>
</dbReference>
<accession>A0A410PV74</accession>
<dbReference type="EMBL" id="CP035281">
    <property type="protein sequence ID" value="QAT42825.1"/>
    <property type="molecule type" value="Genomic_DNA"/>
</dbReference>